<feature type="compositionally biased region" description="Basic and acidic residues" evidence="1">
    <location>
        <begin position="35"/>
        <end position="44"/>
    </location>
</feature>
<organism evidence="3 4">
    <name type="scientific">Paractinoplanes rishiriensis</name>
    <dbReference type="NCBI Taxonomy" id="1050105"/>
    <lineage>
        <taxon>Bacteria</taxon>
        <taxon>Bacillati</taxon>
        <taxon>Actinomycetota</taxon>
        <taxon>Actinomycetes</taxon>
        <taxon>Micromonosporales</taxon>
        <taxon>Micromonosporaceae</taxon>
        <taxon>Paractinoplanes</taxon>
    </lineage>
</organism>
<evidence type="ECO:0000313" key="4">
    <source>
        <dbReference type="Proteomes" id="UP000636960"/>
    </source>
</evidence>
<keyword evidence="4" id="KW-1185">Reference proteome</keyword>
<accession>A0A919JZI7</accession>
<dbReference type="AlphaFoldDB" id="A0A919JZI7"/>
<keyword evidence="2" id="KW-0812">Transmembrane</keyword>
<evidence type="ECO:0000256" key="2">
    <source>
        <dbReference type="SAM" id="Phobius"/>
    </source>
</evidence>
<evidence type="ECO:0000313" key="3">
    <source>
        <dbReference type="EMBL" id="GIE96407.1"/>
    </source>
</evidence>
<protein>
    <submittedName>
        <fullName evidence="3">Uncharacterized protein</fullName>
    </submittedName>
</protein>
<keyword evidence="2" id="KW-0472">Membrane</keyword>
<dbReference type="Proteomes" id="UP000636960">
    <property type="component" value="Unassembled WGS sequence"/>
</dbReference>
<feature type="region of interest" description="Disordered" evidence="1">
    <location>
        <begin position="186"/>
        <end position="209"/>
    </location>
</feature>
<feature type="compositionally biased region" description="Basic and acidic residues" evidence="1">
    <location>
        <begin position="1"/>
        <end position="10"/>
    </location>
</feature>
<dbReference type="EMBL" id="BOMV01000043">
    <property type="protein sequence ID" value="GIE96407.1"/>
    <property type="molecule type" value="Genomic_DNA"/>
</dbReference>
<evidence type="ECO:0000256" key="1">
    <source>
        <dbReference type="SAM" id="MobiDB-lite"/>
    </source>
</evidence>
<keyword evidence="2" id="KW-1133">Transmembrane helix</keyword>
<name>A0A919JZI7_9ACTN</name>
<proteinExistence type="predicted"/>
<gene>
    <name evidence="3" type="ORF">Ari01nite_38720</name>
</gene>
<comment type="caution">
    <text evidence="3">The sequence shown here is derived from an EMBL/GenBank/DDBJ whole genome shotgun (WGS) entry which is preliminary data.</text>
</comment>
<reference evidence="3" key="1">
    <citation type="submission" date="2021-01" db="EMBL/GenBank/DDBJ databases">
        <title>Whole genome shotgun sequence of Actinoplanes rishiriensis NBRC 108556.</title>
        <authorList>
            <person name="Komaki H."/>
            <person name="Tamura T."/>
        </authorList>
    </citation>
    <scope>NUCLEOTIDE SEQUENCE</scope>
    <source>
        <strain evidence="3">NBRC 108556</strain>
    </source>
</reference>
<feature type="region of interest" description="Disordered" evidence="1">
    <location>
        <begin position="1"/>
        <end position="46"/>
    </location>
</feature>
<sequence length="345" mass="34875">MTGLGDERTRCATRPLPSSGPLAGAATPLPPHIQGAERRTERRAQTTGSRWGLRVLVVGGLAGAAWLLTGAAAHAADRSDGPVGSLLGSVVDGDVTAPVSGLLSSATRPLEAAVPVKHSKKHVVADILEVPQRVLTRPAKTVVDVATAATVDTAKTGVDVVTREVVEPTRLTGEPAADPHRLTAVTDDVTPDADPVAERPQEPAVAPEPVAAAPAPAVTAGHARIVKALPAPVAAVKHGVPARHSKTASASIAHRHPVMHRAVAGTAAVTEDSPGGDGPAPLQVHLGDVSGTPTSSWSGSPTEGGSPAFLPAAIASSTMACQRLPIASDVEVRRIDAEAPTVSPD</sequence>
<feature type="transmembrane region" description="Helical" evidence="2">
    <location>
        <begin position="51"/>
        <end position="69"/>
    </location>
</feature>